<feature type="region of interest" description="Disordered" evidence="3">
    <location>
        <begin position="489"/>
        <end position="514"/>
    </location>
</feature>
<dbReference type="PANTHER" id="PTHR43819:SF1">
    <property type="entry name" value="ARCHAEAL-TYPE GLUTAMATE SYNTHASE [NADPH]"/>
    <property type="match status" value="1"/>
</dbReference>
<evidence type="ECO:0000313" key="7">
    <source>
        <dbReference type="Proteomes" id="UP000596063"/>
    </source>
</evidence>
<dbReference type="KEGG" id="snan:I6N98_15760"/>
<dbReference type="InterPro" id="IPR024188">
    <property type="entry name" value="GltB"/>
</dbReference>
<evidence type="ECO:0000313" key="6">
    <source>
        <dbReference type="EMBL" id="QQD20213.1"/>
    </source>
</evidence>
<dbReference type="Gene3D" id="3.20.20.70">
    <property type="entry name" value="Aldolase class I"/>
    <property type="match status" value="1"/>
</dbReference>
<organism evidence="6 7">
    <name type="scientific">Spongiibacter nanhainus</name>
    <dbReference type="NCBI Taxonomy" id="2794344"/>
    <lineage>
        <taxon>Bacteria</taxon>
        <taxon>Pseudomonadati</taxon>
        <taxon>Pseudomonadota</taxon>
        <taxon>Gammaproteobacteria</taxon>
        <taxon>Cellvibrionales</taxon>
        <taxon>Spongiibacteraceae</taxon>
        <taxon>Spongiibacter</taxon>
    </lineage>
</organism>
<evidence type="ECO:0000256" key="3">
    <source>
        <dbReference type="SAM" id="MobiDB-lite"/>
    </source>
</evidence>
<dbReference type="SUPFAM" id="SSF51395">
    <property type="entry name" value="FMN-linked oxidoreductases"/>
    <property type="match status" value="1"/>
</dbReference>
<sequence length="514" mass="56768">MLTTLDRIAGWIIEYSALGFLLLVVAAVITIAVFYYRDITQTQHAIRRNYPVIGRFRYFFEHLGEFFRQYFFAMDREELPFNRAQRSWVYRAAKNLDNTIAFGSTRPLNQSNEVLFMNCVFPTLSADAVPTHSVTVGEGYARQPYSSSAIFHISGMSYGAISKPAVRALSAGAKEAGIWLNTGEGGLSPYHLEGGCDIVFQIGTAKYGVRDSDGHLSDERLREIASHDQVRMFEIKLSQGAKPGKGGILPGGKVTEEVAKIRGIPIGQDSISPNRHPDIHDVDDLLETLARVREVTGKPVGFKAVIGEIDWLDDLLTAVHRRGLAYAPDFITIDSADGGTGAAPQSLMDYVGLPLRRSLPLVVDKLDEYNLRGRIRVIASGKMINPAEAAWALCVGADFVVSARGFMFALGCIQALQCNKNTCPTGVTTHDPELQRGLVPKDKAKRVAHYAHNLMHEVGVIAHSCGVKEARALQRRHVYLIDERGVPEPLTDRYPQKTPRPEYLIASSEDRESA</sequence>
<keyword evidence="7" id="KW-1185">Reference proteome</keyword>
<dbReference type="AlphaFoldDB" id="A0A7T4USD3"/>
<comment type="similarity">
    <text evidence="1 2">Belongs to the glutamate synthase family.</text>
</comment>
<feature type="transmembrane region" description="Helical" evidence="4">
    <location>
        <begin position="12"/>
        <end position="36"/>
    </location>
</feature>
<dbReference type="PANTHER" id="PTHR43819">
    <property type="entry name" value="ARCHAEAL-TYPE GLUTAMATE SYNTHASE [NADPH]"/>
    <property type="match status" value="1"/>
</dbReference>
<name>A0A7T4USD3_9GAMM</name>
<dbReference type="PIRSF" id="PIRSF006429">
    <property type="entry name" value="GOGAT_lg_2"/>
    <property type="match status" value="1"/>
</dbReference>
<dbReference type="GO" id="GO:0015930">
    <property type="term" value="F:glutamate synthase activity"/>
    <property type="evidence" value="ECO:0007669"/>
    <property type="project" value="InterPro"/>
</dbReference>
<keyword evidence="4" id="KW-0812">Transmembrane</keyword>
<dbReference type="EMBL" id="CP066167">
    <property type="protein sequence ID" value="QQD20213.1"/>
    <property type="molecule type" value="Genomic_DNA"/>
</dbReference>
<gene>
    <name evidence="6" type="ORF">I6N98_15760</name>
</gene>
<evidence type="ECO:0000256" key="2">
    <source>
        <dbReference type="PIRNR" id="PIRNR006429"/>
    </source>
</evidence>
<evidence type="ECO:0000256" key="1">
    <source>
        <dbReference type="ARBA" id="ARBA00009716"/>
    </source>
</evidence>
<dbReference type="InterPro" id="IPR013785">
    <property type="entry name" value="Aldolase_TIM"/>
</dbReference>
<dbReference type="CDD" id="cd02808">
    <property type="entry name" value="GltS_FMN"/>
    <property type="match status" value="1"/>
</dbReference>
<reference evidence="6 7" key="1">
    <citation type="submission" date="2020-12" db="EMBL/GenBank/DDBJ databases">
        <authorList>
            <person name="Shan Y."/>
        </authorList>
    </citation>
    <scope>NUCLEOTIDE SEQUENCE [LARGE SCALE GENOMIC DNA]</scope>
    <source>
        <strain evidence="7">csc3.9</strain>
    </source>
</reference>
<keyword evidence="4" id="KW-0472">Membrane</keyword>
<dbReference type="Pfam" id="PF01645">
    <property type="entry name" value="Glu_synthase"/>
    <property type="match status" value="1"/>
</dbReference>
<evidence type="ECO:0000259" key="5">
    <source>
        <dbReference type="Pfam" id="PF01645"/>
    </source>
</evidence>
<evidence type="ECO:0000256" key="4">
    <source>
        <dbReference type="SAM" id="Phobius"/>
    </source>
</evidence>
<feature type="domain" description="Glutamate synthase" evidence="5">
    <location>
        <begin position="148"/>
        <end position="467"/>
    </location>
</feature>
<proteinExistence type="inferred from homology"/>
<dbReference type="InterPro" id="IPR002932">
    <property type="entry name" value="Glu_synthdom"/>
</dbReference>
<protein>
    <submittedName>
        <fullName evidence="6">FMN-binding glutamate synthase family protein</fullName>
    </submittedName>
</protein>
<accession>A0A7T4USD3</accession>
<keyword evidence="4" id="KW-1133">Transmembrane helix</keyword>
<dbReference type="GO" id="GO:0006537">
    <property type="term" value="P:glutamate biosynthetic process"/>
    <property type="evidence" value="ECO:0007669"/>
    <property type="project" value="InterPro"/>
</dbReference>
<dbReference type="Proteomes" id="UP000596063">
    <property type="component" value="Chromosome"/>
</dbReference>